<dbReference type="EnsemblMetazoa" id="RPRC012470-RA">
    <property type="protein sequence ID" value="RPRC012470-PA"/>
    <property type="gene ID" value="RPRC012470"/>
</dbReference>
<protein>
    <recommendedName>
        <fullName evidence="3">Enoyl reductase (ER) domain-containing protein</fullName>
    </recommendedName>
</protein>
<dbReference type="VEuPathDB" id="VectorBase:RPRC012470"/>
<sequence>AYYMWLKRKIPVKSTILLAHQGCLLLSQAIINIALAEGCEVFTTYKTVEEKKQINQLFPMINEDHILLYKPGHFDASINILTKGRGVNLIVNASGEISTCKASLRCIGNRGVLYQLNVEQMKNHSTIGMSVFTKQIGLYVFHVDLLLDIHPSEKKIIQKQLAVGIKKGHVKPFQTTRIPVETFNDEFIDMLKNESLQSVKWTVTTMDSNCLNVRKNVFTCISERSYIIYFHSDIYTLLQKGVGEFEVNLESVTLASGQIKQIHFGELINFKPKERFVEEPSTEINHKDIYKYLKEFSVEFEDSFKLIQKVSFNDAATVLFKMSKNLQGSKSKTNVRIFKA</sequence>
<dbReference type="InParanoid" id="T1I848"/>
<evidence type="ECO:0000313" key="2">
    <source>
        <dbReference type="Proteomes" id="UP000015103"/>
    </source>
</evidence>
<dbReference type="Gene3D" id="3.40.50.720">
    <property type="entry name" value="NAD(P)-binding Rossmann-like Domain"/>
    <property type="match status" value="1"/>
</dbReference>
<dbReference type="STRING" id="13249.T1I848"/>
<dbReference type="InterPro" id="IPR036291">
    <property type="entry name" value="NAD(P)-bd_dom_sf"/>
</dbReference>
<proteinExistence type="predicted"/>
<dbReference type="HOGENOM" id="CLU_817796_0_0_1"/>
<name>T1I848_RHOPR</name>
<evidence type="ECO:0000313" key="1">
    <source>
        <dbReference type="EnsemblMetazoa" id="RPRC012470-PA"/>
    </source>
</evidence>
<dbReference type="EMBL" id="ACPB03026210">
    <property type="status" value="NOT_ANNOTATED_CDS"/>
    <property type="molecule type" value="Genomic_DNA"/>
</dbReference>
<dbReference type="eggNOG" id="KOG1202">
    <property type="taxonomic scope" value="Eukaryota"/>
</dbReference>
<dbReference type="EMBL" id="ACPB03026208">
    <property type="status" value="NOT_ANNOTATED_CDS"/>
    <property type="molecule type" value="Genomic_DNA"/>
</dbReference>
<reference evidence="1" key="1">
    <citation type="submission" date="2015-05" db="UniProtKB">
        <authorList>
            <consortium name="EnsemblMetazoa"/>
        </authorList>
    </citation>
    <scope>IDENTIFICATION</scope>
</reference>
<evidence type="ECO:0008006" key="3">
    <source>
        <dbReference type="Google" id="ProtNLM"/>
    </source>
</evidence>
<accession>T1I848</accession>
<dbReference type="Proteomes" id="UP000015103">
    <property type="component" value="Unassembled WGS sequence"/>
</dbReference>
<dbReference type="SUPFAM" id="SSF51735">
    <property type="entry name" value="NAD(P)-binding Rossmann-fold domains"/>
    <property type="match status" value="1"/>
</dbReference>
<organism evidence="1 2">
    <name type="scientific">Rhodnius prolixus</name>
    <name type="common">Triatomid bug</name>
    <dbReference type="NCBI Taxonomy" id="13249"/>
    <lineage>
        <taxon>Eukaryota</taxon>
        <taxon>Metazoa</taxon>
        <taxon>Ecdysozoa</taxon>
        <taxon>Arthropoda</taxon>
        <taxon>Hexapoda</taxon>
        <taxon>Insecta</taxon>
        <taxon>Pterygota</taxon>
        <taxon>Neoptera</taxon>
        <taxon>Paraneoptera</taxon>
        <taxon>Hemiptera</taxon>
        <taxon>Heteroptera</taxon>
        <taxon>Panheteroptera</taxon>
        <taxon>Cimicomorpha</taxon>
        <taxon>Reduviidae</taxon>
        <taxon>Triatominae</taxon>
        <taxon>Rhodnius</taxon>
    </lineage>
</organism>
<dbReference type="EMBL" id="ACPB03026209">
    <property type="status" value="NOT_ANNOTATED_CDS"/>
    <property type="molecule type" value="Genomic_DNA"/>
</dbReference>
<dbReference type="AlphaFoldDB" id="T1I848"/>
<keyword evidence="2" id="KW-1185">Reference proteome</keyword>
<dbReference type="Gene3D" id="3.90.180.10">
    <property type="entry name" value="Medium-chain alcohol dehydrogenases, catalytic domain"/>
    <property type="match status" value="1"/>
</dbReference>